<dbReference type="Pfam" id="PF05569">
    <property type="entry name" value="Peptidase_M56"/>
    <property type="match status" value="1"/>
</dbReference>
<feature type="compositionally biased region" description="Polar residues" evidence="1">
    <location>
        <begin position="76"/>
        <end position="85"/>
    </location>
</feature>
<proteinExistence type="predicted"/>
<protein>
    <submittedName>
        <fullName evidence="4">M56 family metallopeptidase</fullName>
    </submittedName>
</protein>
<feature type="transmembrane region" description="Helical" evidence="2">
    <location>
        <begin position="6"/>
        <end position="25"/>
    </location>
</feature>
<evidence type="ECO:0000313" key="4">
    <source>
        <dbReference type="EMBL" id="MST98420.1"/>
    </source>
</evidence>
<evidence type="ECO:0000256" key="2">
    <source>
        <dbReference type="SAM" id="Phobius"/>
    </source>
</evidence>
<dbReference type="AlphaFoldDB" id="A0A844G3R7"/>
<keyword evidence="5" id="KW-1185">Reference proteome</keyword>
<feature type="transmembrane region" description="Helical" evidence="2">
    <location>
        <begin position="37"/>
        <end position="54"/>
    </location>
</feature>
<feature type="domain" description="Peptidase M56" evidence="3">
    <location>
        <begin position="57"/>
        <end position="293"/>
    </location>
</feature>
<feature type="transmembrane region" description="Helical" evidence="2">
    <location>
        <begin position="95"/>
        <end position="112"/>
    </location>
</feature>
<feature type="transmembrane region" description="Helical" evidence="2">
    <location>
        <begin position="308"/>
        <end position="329"/>
    </location>
</feature>
<reference evidence="4 5" key="1">
    <citation type="submission" date="2019-08" db="EMBL/GenBank/DDBJ databases">
        <title>In-depth cultivation of the pig gut microbiome towards novel bacterial diversity and tailored functional studies.</title>
        <authorList>
            <person name="Wylensek D."/>
            <person name="Hitch T.C.A."/>
            <person name="Clavel T."/>
        </authorList>
    </citation>
    <scope>NUCLEOTIDE SEQUENCE [LARGE SCALE GENOMIC DNA]</scope>
    <source>
        <strain evidence="4 5">BBE-744-WT-12</strain>
    </source>
</reference>
<keyword evidence="2" id="KW-0472">Membrane</keyword>
<keyword evidence="2" id="KW-1133">Transmembrane helix</keyword>
<dbReference type="InterPro" id="IPR052173">
    <property type="entry name" value="Beta-lactam_resp_regulator"/>
</dbReference>
<dbReference type="PANTHER" id="PTHR34978:SF3">
    <property type="entry name" value="SLR0241 PROTEIN"/>
    <property type="match status" value="1"/>
</dbReference>
<dbReference type="CDD" id="cd07341">
    <property type="entry name" value="M56_BlaR1_MecR1_like"/>
    <property type="match status" value="1"/>
</dbReference>
<evidence type="ECO:0000256" key="1">
    <source>
        <dbReference type="SAM" id="MobiDB-lite"/>
    </source>
</evidence>
<feature type="region of interest" description="Disordered" evidence="1">
    <location>
        <begin position="67"/>
        <end position="86"/>
    </location>
</feature>
<dbReference type="Proteomes" id="UP000435649">
    <property type="component" value="Unassembled WGS sequence"/>
</dbReference>
<name>A0A844G3R7_9BACT</name>
<dbReference type="InterPro" id="IPR008756">
    <property type="entry name" value="Peptidase_M56"/>
</dbReference>
<accession>A0A844G3R7</accession>
<keyword evidence="2" id="KW-0812">Transmembrane</keyword>
<organism evidence="4 5">
    <name type="scientific">Victivallis lenta</name>
    <dbReference type="NCBI Taxonomy" id="2606640"/>
    <lineage>
        <taxon>Bacteria</taxon>
        <taxon>Pseudomonadati</taxon>
        <taxon>Lentisphaerota</taxon>
        <taxon>Lentisphaeria</taxon>
        <taxon>Victivallales</taxon>
        <taxon>Victivallaceae</taxon>
        <taxon>Victivallis</taxon>
    </lineage>
</organism>
<sequence>MSELGTYLLGMLLRGCLLALLLITVERLFQVRPGRKQLLVLLCLSFLPLSQPVLRLPSEIQLRTMQTVREERPAAPSSQTGSASSVPAPVSLHHAMGRTALFLIAAGLFLLLKRLHRLRRWTRRVRSLPPICDARMAALLNRARNLTGNTRRRIDLRDGGSLNAGPLSCCVFRSVILLPAERCGLLPDRELLMLLTHECLHLKRRDPLRTLLLTLTGTLFWFNPLIRLCRSRLEQFREMECDAQTAELLNLTSAGRGSYARLILDFAADGNVFPPLPACSLSRSAENIRQRIQGITMNSPASSRRLRCIMLCVLFSAGIAGCCLTPGVMKPEPAGKRRSFPRETTFTTSPYPASGLLLRCKAVRHESDFILFHFDLKEKGKTIAAPRIAVPDGDKGAVEMVTDFLPRETFRREFPSKNFGIGALDGFGAVILCRGKFLDDDHAEVKCSVFLRSGGRFDEKKKEFQEKTLVREYAIPRLKLGETVTFSLDRPNPYETAAAE</sequence>
<dbReference type="RefSeq" id="WP_154419427.1">
    <property type="nucleotide sequence ID" value="NZ_VUNS01000019.1"/>
</dbReference>
<evidence type="ECO:0000259" key="3">
    <source>
        <dbReference type="Pfam" id="PF05569"/>
    </source>
</evidence>
<dbReference type="EMBL" id="VUNS01000019">
    <property type="protein sequence ID" value="MST98420.1"/>
    <property type="molecule type" value="Genomic_DNA"/>
</dbReference>
<gene>
    <name evidence="4" type="ORF">FYJ85_15370</name>
</gene>
<dbReference type="PANTHER" id="PTHR34978">
    <property type="entry name" value="POSSIBLE SENSOR-TRANSDUCER PROTEIN BLAR"/>
    <property type="match status" value="1"/>
</dbReference>
<comment type="caution">
    <text evidence="4">The sequence shown here is derived from an EMBL/GenBank/DDBJ whole genome shotgun (WGS) entry which is preliminary data.</text>
</comment>
<evidence type="ECO:0000313" key="5">
    <source>
        <dbReference type="Proteomes" id="UP000435649"/>
    </source>
</evidence>